<dbReference type="PANTHER" id="PTHR33488">
    <property type="entry name" value="ZGC:162509"/>
    <property type="match status" value="1"/>
</dbReference>
<sequence length="739" mass="81212">MAESVVKYQAALSETRTINDDMHDTANTLWHQLDWEKLLIPGPSSIAILGKLTMVGLVDHIMLEQGNKPYEHLNNLDFRACVVKLRNEFINAFSASYINMEKMSKQCQFLLGTTHETISLVLEYDMEGMSLYQRNSKITLLLPDFLEQMASSVKKCDTYVAECVTGFQTALYTAQDLQTASTLTFGISEEKTKQLESKERELKTRVTGAEERKKIQETYLADARKSREQAEKRFDKTMDAIPKGGELLALQAGEKLVELGAQAGSMFIQKHMNLTNAAFAAGTDLAKQGAGVGFDKLREGDKPSTPGASGTTPPTAPAPPVEEIDFSDPAFSNADQLREILGVFKNVVTGGTGGSVNWNAVIASEDGENTSLGYVIAALDGLADDENAYGKFKDARDVKAIYIASRGHANKLKATKDRDSEEVKKIVTAVKSLALRADKVAASIALKSKRPAISASLTTSTPPPPVTQPTTPANAKSIVQATTENAQFGLAKAEAQLDASRECYAKANEAMLQLSKELNEFNVELAGINPQKIQWEKVRKVLGQAIGHLSQLVHYLTQLSEFFAYIRATVTELLRPQVDGFVKRAGTQLDDLKGMTFDSYAKKTFAKDCINIASITFVMRQIGTAYTAVYNSQIGKGMKLLSDLPIVPTGDQAGAMISSGKALEKWSLEAQDEMRTVLENNSKEFNKKLRAQKERLETLKSILPPPPEYMKEMVTAAKIEEVQAEVPKIQKRTLPKFDY</sequence>
<proteinExistence type="predicted"/>
<evidence type="ECO:0000313" key="3">
    <source>
        <dbReference type="EMBL" id="KAF9531798.1"/>
    </source>
</evidence>
<feature type="coiled-coil region" evidence="1">
    <location>
        <begin position="192"/>
        <end position="240"/>
    </location>
</feature>
<feature type="region of interest" description="Disordered" evidence="2">
    <location>
        <begin position="294"/>
        <end position="319"/>
    </location>
</feature>
<dbReference type="Proteomes" id="UP000807306">
    <property type="component" value="Unassembled WGS sequence"/>
</dbReference>
<evidence type="ECO:0000313" key="4">
    <source>
        <dbReference type="Proteomes" id="UP000807306"/>
    </source>
</evidence>
<dbReference type="OrthoDB" id="5406275at2759"/>
<keyword evidence="1" id="KW-0175">Coiled coil</keyword>
<dbReference type="PANTHER" id="PTHR33488:SF2">
    <property type="entry name" value="EARLY ENDOSOME ANTIGEN 1-LIKE"/>
    <property type="match status" value="1"/>
</dbReference>
<accession>A0A9P6JTD0</accession>
<feature type="compositionally biased region" description="Low complexity" evidence="2">
    <location>
        <begin position="303"/>
        <end position="313"/>
    </location>
</feature>
<feature type="coiled-coil region" evidence="1">
    <location>
        <begin position="490"/>
        <end position="524"/>
    </location>
</feature>
<reference evidence="3" key="1">
    <citation type="submission" date="2020-11" db="EMBL/GenBank/DDBJ databases">
        <authorList>
            <consortium name="DOE Joint Genome Institute"/>
            <person name="Ahrendt S."/>
            <person name="Riley R."/>
            <person name="Andreopoulos W."/>
            <person name="Labutti K."/>
            <person name="Pangilinan J."/>
            <person name="Ruiz-Duenas F.J."/>
            <person name="Barrasa J.M."/>
            <person name="Sanchez-Garcia M."/>
            <person name="Camarero S."/>
            <person name="Miyauchi S."/>
            <person name="Serrano A."/>
            <person name="Linde D."/>
            <person name="Babiker R."/>
            <person name="Drula E."/>
            <person name="Ayuso-Fernandez I."/>
            <person name="Pacheco R."/>
            <person name="Padilla G."/>
            <person name="Ferreira P."/>
            <person name="Barriuso J."/>
            <person name="Kellner H."/>
            <person name="Castanera R."/>
            <person name="Alfaro M."/>
            <person name="Ramirez L."/>
            <person name="Pisabarro A.G."/>
            <person name="Kuo A."/>
            <person name="Tritt A."/>
            <person name="Lipzen A."/>
            <person name="He G."/>
            <person name="Yan M."/>
            <person name="Ng V."/>
            <person name="Cullen D."/>
            <person name="Martin F."/>
            <person name="Rosso M.-N."/>
            <person name="Henrissat B."/>
            <person name="Hibbett D."/>
            <person name="Martinez A.T."/>
            <person name="Grigoriev I.V."/>
        </authorList>
    </citation>
    <scope>NUCLEOTIDE SEQUENCE</scope>
    <source>
        <strain evidence="3">CBS 506.95</strain>
    </source>
</reference>
<gene>
    <name evidence="3" type="ORF">CPB83DRAFT_848762</name>
</gene>
<protein>
    <submittedName>
        <fullName evidence="3">Uncharacterized protein</fullName>
    </submittedName>
</protein>
<dbReference type="EMBL" id="MU157834">
    <property type="protein sequence ID" value="KAF9531798.1"/>
    <property type="molecule type" value="Genomic_DNA"/>
</dbReference>
<name>A0A9P6JTD0_9AGAR</name>
<keyword evidence="4" id="KW-1185">Reference proteome</keyword>
<organism evidence="3 4">
    <name type="scientific">Crepidotus variabilis</name>
    <dbReference type="NCBI Taxonomy" id="179855"/>
    <lineage>
        <taxon>Eukaryota</taxon>
        <taxon>Fungi</taxon>
        <taxon>Dikarya</taxon>
        <taxon>Basidiomycota</taxon>
        <taxon>Agaricomycotina</taxon>
        <taxon>Agaricomycetes</taxon>
        <taxon>Agaricomycetidae</taxon>
        <taxon>Agaricales</taxon>
        <taxon>Agaricineae</taxon>
        <taxon>Crepidotaceae</taxon>
        <taxon>Crepidotus</taxon>
    </lineage>
</organism>
<comment type="caution">
    <text evidence="3">The sequence shown here is derived from an EMBL/GenBank/DDBJ whole genome shotgun (WGS) entry which is preliminary data.</text>
</comment>
<feature type="coiled-coil region" evidence="1">
    <location>
        <begin position="675"/>
        <end position="702"/>
    </location>
</feature>
<evidence type="ECO:0000256" key="1">
    <source>
        <dbReference type="SAM" id="Coils"/>
    </source>
</evidence>
<evidence type="ECO:0000256" key="2">
    <source>
        <dbReference type="SAM" id="MobiDB-lite"/>
    </source>
</evidence>
<dbReference type="AlphaFoldDB" id="A0A9P6JTD0"/>